<organism evidence="1 2">
    <name type="scientific">Leersia perrieri</name>
    <dbReference type="NCBI Taxonomy" id="77586"/>
    <lineage>
        <taxon>Eukaryota</taxon>
        <taxon>Viridiplantae</taxon>
        <taxon>Streptophyta</taxon>
        <taxon>Embryophyta</taxon>
        <taxon>Tracheophyta</taxon>
        <taxon>Spermatophyta</taxon>
        <taxon>Magnoliopsida</taxon>
        <taxon>Liliopsida</taxon>
        <taxon>Poales</taxon>
        <taxon>Poaceae</taxon>
        <taxon>BOP clade</taxon>
        <taxon>Oryzoideae</taxon>
        <taxon>Oryzeae</taxon>
        <taxon>Oryzinae</taxon>
        <taxon>Leersia</taxon>
    </lineage>
</organism>
<reference evidence="1 2" key="1">
    <citation type="submission" date="2012-08" db="EMBL/GenBank/DDBJ databases">
        <title>Oryza genome evolution.</title>
        <authorList>
            <person name="Wing R.A."/>
        </authorList>
    </citation>
    <scope>NUCLEOTIDE SEQUENCE</scope>
</reference>
<dbReference type="Gramene" id="LPERR10G08240.1">
    <property type="protein sequence ID" value="LPERR10G08240.1"/>
    <property type="gene ID" value="LPERR10G08240"/>
</dbReference>
<evidence type="ECO:0000313" key="2">
    <source>
        <dbReference type="Proteomes" id="UP000032180"/>
    </source>
</evidence>
<reference evidence="2" key="2">
    <citation type="submission" date="2013-12" db="EMBL/GenBank/DDBJ databases">
        <authorList>
            <person name="Yu Y."/>
            <person name="Lee S."/>
            <person name="de Baynast K."/>
            <person name="Wissotski M."/>
            <person name="Liu L."/>
            <person name="Talag J."/>
            <person name="Goicoechea J."/>
            <person name="Angelova A."/>
            <person name="Jetty R."/>
            <person name="Kudrna D."/>
            <person name="Golser W."/>
            <person name="Rivera L."/>
            <person name="Zhang J."/>
            <person name="Wing R."/>
        </authorList>
    </citation>
    <scope>NUCLEOTIDE SEQUENCE</scope>
</reference>
<keyword evidence="2" id="KW-1185">Reference proteome</keyword>
<reference evidence="1" key="3">
    <citation type="submission" date="2015-04" db="UniProtKB">
        <authorList>
            <consortium name="EnsemblPlants"/>
        </authorList>
    </citation>
    <scope>IDENTIFICATION</scope>
</reference>
<evidence type="ECO:0000313" key="1">
    <source>
        <dbReference type="EnsemblPlants" id="LPERR10G08240.1"/>
    </source>
</evidence>
<proteinExistence type="predicted"/>
<name>A0A0D9XK34_9ORYZ</name>
<dbReference type="Proteomes" id="UP000032180">
    <property type="component" value="Chromosome 10"/>
</dbReference>
<sequence length="67" mass="7532">MTDLPKSCFRMHVEAIADLLQTNGKQGPAGQMENPFGVSSDWEHHVLVRVELPCTERCYAKSVQKES</sequence>
<protein>
    <submittedName>
        <fullName evidence="1">Uncharacterized protein</fullName>
    </submittedName>
</protein>
<accession>A0A0D9XK34</accession>
<dbReference type="AlphaFoldDB" id="A0A0D9XK34"/>
<dbReference type="HOGENOM" id="CLU_2816064_0_0_1"/>
<dbReference type="EnsemblPlants" id="LPERR10G08240.1">
    <property type="protein sequence ID" value="LPERR10G08240.1"/>
    <property type="gene ID" value="LPERR10G08240"/>
</dbReference>